<reference evidence="2" key="1">
    <citation type="submission" date="2023-07" db="EMBL/GenBank/DDBJ databases">
        <title>draft genome sequence of fig (Ficus carica).</title>
        <authorList>
            <person name="Takahashi T."/>
            <person name="Nishimura K."/>
        </authorList>
    </citation>
    <scope>NUCLEOTIDE SEQUENCE</scope>
</reference>
<dbReference type="Proteomes" id="UP001187192">
    <property type="component" value="Unassembled WGS sequence"/>
</dbReference>
<name>A0AA88J8Z8_FICCA</name>
<protein>
    <submittedName>
        <fullName evidence="2">Uncharacterized protein</fullName>
    </submittedName>
</protein>
<dbReference type="AlphaFoldDB" id="A0AA88J8Z8"/>
<dbReference type="EMBL" id="BTGU01000223">
    <property type="protein sequence ID" value="GMN65257.1"/>
    <property type="molecule type" value="Genomic_DNA"/>
</dbReference>
<sequence>MTTDLHRNHLRSHGRICSSPESRAIARMDLQLIGISKRELRTDPDLGGRIKLYQIVRKSTVRSRRAGKSRVLHYANSNEIYDRSRGKLRCPICLPKRRCQERERDAEREISISTYRSEEDERDSDSRSRFKTHQE</sequence>
<feature type="region of interest" description="Disordered" evidence="1">
    <location>
        <begin position="100"/>
        <end position="135"/>
    </location>
</feature>
<evidence type="ECO:0000256" key="1">
    <source>
        <dbReference type="SAM" id="MobiDB-lite"/>
    </source>
</evidence>
<organism evidence="2 3">
    <name type="scientific">Ficus carica</name>
    <name type="common">Common fig</name>
    <dbReference type="NCBI Taxonomy" id="3494"/>
    <lineage>
        <taxon>Eukaryota</taxon>
        <taxon>Viridiplantae</taxon>
        <taxon>Streptophyta</taxon>
        <taxon>Embryophyta</taxon>
        <taxon>Tracheophyta</taxon>
        <taxon>Spermatophyta</taxon>
        <taxon>Magnoliopsida</taxon>
        <taxon>eudicotyledons</taxon>
        <taxon>Gunneridae</taxon>
        <taxon>Pentapetalae</taxon>
        <taxon>rosids</taxon>
        <taxon>fabids</taxon>
        <taxon>Rosales</taxon>
        <taxon>Moraceae</taxon>
        <taxon>Ficeae</taxon>
        <taxon>Ficus</taxon>
    </lineage>
</organism>
<proteinExistence type="predicted"/>
<gene>
    <name evidence="2" type="ORF">TIFTF001_034340</name>
</gene>
<keyword evidence="3" id="KW-1185">Reference proteome</keyword>
<accession>A0AA88J8Z8</accession>
<evidence type="ECO:0000313" key="2">
    <source>
        <dbReference type="EMBL" id="GMN65257.1"/>
    </source>
</evidence>
<comment type="caution">
    <text evidence="2">The sequence shown here is derived from an EMBL/GenBank/DDBJ whole genome shotgun (WGS) entry which is preliminary data.</text>
</comment>
<evidence type="ECO:0000313" key="3">
    <source>
        <dbReference type="Proteomes" id="UP001187192"/>
    </source>
</evidence>